<name>A0ABS4KH44_9FIRM</name>
<dbReference type="NCBIfam" id="TIGR00229">
    <property type="entry name" value="sensory_box"/>
    <property type="match status" value="1"/>
</dbReference>
<protein>
    <submittedName>
        <fullName evidence="4">PAS domain S-box-containing protein</fullName>
    </submittedName>
</protein>
<dbReference type="SUPFAM" id="SSF81606">
    <property type="entry name" value="PP2C-like"/>
    <property type="match status" value="1"/>
</dbReference>
<accession>A0ABS4KH44</accession>
<dbReference type="Gene3D" id="3.30.450.20">
    <property type="entry name" value="PAS domain"/>
    <property type="match status" value="1"/>
</dbReference>
<dbReference type="PANTHER" id="PTHR43156">
    <property type="entry name" value="STAGE II SPORULATION PROTEIN E-RELATED"/>
    <property type="match status" value="1"/>
</dbReference>
<dbReference type="EMBL" id="JAGGLI010000007">
    <property type="protein sequence ID" value="MBP2027099.1"/>
    <property type="molecule type" value="Genomic_DNA"/>
</dbReference>
<sequence>MDILQNFKLTFYNYIGNQLLKTKFSKLLSSFEGIYLGDSPETSEISIIDSQTFLESPYAYSEPFEATLIVVLKENAKDKDLILEKGGDFFLYEDSSESEISHRLEIIKEYFSYKYQAQLLQTIFHKAENSIVITDSCGVIKYANQYFISITGYRKEELIGATPVHIKSGLHDEAFYKNLWCDLKKGNGWSGIFVNKNKNGKLFYEEANITPIYNNVGKIISYLKIGRVVERERLLSNELNKEIKKAKDMIAYMLPIKYKDENLSLNSRLKAYNYLGGDFISFNKISSSKYILSLIDVMGHGASATMIGLKAISVFQTAIFYESMTKSISMVNDVILDINKDEYFITRYISGVFIEIDLEKKVINYISAGHPDFYVRDSSGLVSYSSNNMILGIAKSTSLRVNTIPIKDSKYIYVYSDGLIENGKNNLDSQIENLENIIFEAEKNKERFLKTILNKAIGDSEIDDDITMAILEFNYSL</sequence>
<reference evidence="4 5" key="1">
    <citation type="submission" date="2021-03" db="EMBL/GenBank/DDBJ databases">
        <title>Genomic Encyclopedia of Type Strains, Phase IV (KMG-IV): sequencing the most valuable type-strain genomes for metagenomic binning, comparative biology and taxonomic classification.</title>
        <authorList>
            <person name="Goeker M."/>
        </authorList>
    </citation>
    <scope>NUCLEOTIDE SEQUENCE [LARGE SCALE GENOMIC DNA]</scope>
    <source>
        <strain evidence="4 5">DSM 27512</strain>
    </source>
</reference>
<dbReference type="Pfam" id="PF07228">
    <property type="entry name" value="SpoIIE"/>
    <property type="match status" value="1"/>
</dbReference>
<dbReference type="RefSeq" id="WP_209659813.1">
    <property type="nucleotide sequence ID" value="NZ_JAGGLI010000007.1"/>
</dbReference>
<evidence type="ECO:0000256" key="2">
    <source>
        <dbReference type="SAM" id="Coils"/>
    </source>
</evidence>
<dbReference type="SUPFAM" id="SSF55785">
    <property type="entry name" value="PYP-like sensor domain (PAS domain)"/>
    <property type="match status" value="1"/>
</dbReference>
<keyword evidence="2" id="KW-0175">Coiled coil</keyword>
<feature type="coiled-coil region" evidence="2">
    <location>
        <begin position="424"/>
        <end position="451"/>
    </location>
</feature>
<dbReference type="InterPro" id="IPR036457">
    <property type="entry name" value="PPM-type-like_dom_sf"/>
</dbReference>
<keyword evidence="5" id="KW-1185">Reference proteome</keyword>
<evidence type="ECO:0000313" key="4">
    <source>
        <dbReference type="EMBL" id="MBP2027099.1"/>
    </source>
</evidence>
<dbReference type="InterPro" id="IPR000014">
    <property type="entry name" value="PAS"/>
</dbReference>
<comment type="caution">
    <text evidence="4">The sequence shown here is derived from an EMBL/GenBank/DDBJ whole genome shotgun (WGS) entry which is preliminary data.</text>
</comment>
<dbReference type="PANTHER" id="PTHR43156:SF2">
    <property type="entry name" value="STAGE II SPORULATION PROTEIN E"/>
    <property type="match status" value="1"/>
</dbReference>
<dbReference type="InterPro" id="IPR001932">
    <property type="entry name" value="PPM-type_phosphatase-like_dom"/>
</dbReference>
<gene>
    <name evidence="4" type="ORF">J2Z35_000893</name>
</gene>
<dbReference type="CDD" id="cd00130">
    <property type="entry name" value="PAS"/>
    <property type="match status" value="1"/>
</dbReference>
<dbReference type="PROSITE" id="PS50112">
    <property type="entry name" value="PAS"/>
    <property type="match status" value="1"/>
</dbReference>
<organism evidence="4 5">
    <name type="scientific">Acetoanaerobium pronyense</name>
    <dbReference type="NCBI Taxonomy" id="1482736"/>
    <lineage>
        <taxon>Bacteria</taxon>
        <taxon>Bacillati</taxon>
        <taxon>Bacillota</taxon>
        <taxon>Clostridia</taxon>
        <taxon>Peptostreptococcales</taxon>
        <taxon>Filifactoraceae</taxon>
        <taxon>Acetoanaerobium</taxon>
    </lineage>
</organism>
<dbReference type="Proteomes" id="UP001314903">
    <property type="component" value="Unassembled WGS sequence"/>
</dbReference>
<feature type="domain" description="PAS" evidence="3">
    <location>
        <begin position="116"/>
        <end position="173"/>
    </location>
</feature>
<keyword evidence="1" id="KW-0378">Hydrolase</keyword>
<dbReference type="InterPro" id="IPR052016">
    <property type="entry name" value="Bact_Sigma-Reg"/>
</dbReference>
<dbReference type="InterPro" id="IPR035965">
    <property type="entry name" value="PAS-like_dom_sf"/>
</dbReference>
<dbReference type="SMART" id="SM00331">
    <property type="entry name" value="PP2C_SIG"/>
    <property type="match status" value="1"/>
</dbReference>
<proteinExistence type="predicted"/>
<evidence type="ECO:0000256" key="1">
    <source>
        <dbReference type="ARBA" id="ARBA00022801"/>
    </source>
</evidence>
<dbReference type="Gene3D" id="3.60.40.10">
    <property type="entry name" value="PPM-type phosphatase domain"/>
    <property type="match status" value="1"/>
</dbReference>
<dbReference type="Pfam" id="PF13426">
    <property type="entry name" value="PAS_9"/>
    <property type="match status" value="1"/>
</dbReference>
<evidence type="ECO:0000259" key="3">
    <source>
        <dbReference type="PROSITE" id="PS50112"/>
    </source>
</evidence>
<evidence type="ECO:0000313" key="5">
    <source>
        <dbReference type="Proteomes" id="UP001314903"/>
    </source>
</evidence>